<evidence type="ECO:0000256" key="3">
    <source>
        <dbReference type="ARBA" id="ARBA00023052"/>
    </source>
</evidence>
<dbReference type="Proteomes" id="UP001602245">
    <property type="component" value="Unassembled WGS sequence"/>
</dbReference>
<dbReference type="InterPro" id="IPR005474">
    <property type="entry name" value="Transketolase_N"/>
</dbReference>
<dbReference type="CDD" id="cd02012">
    <property type="entry name" value="TPP_TK"/>
    <property type="match status" value="1"/>
</dbReference>
<feature type="domain" description="Transketolase N-terminal" evidence="4">
    <location>
        <begin position="11"/>
        <end position="264"/>
    </location>
</feature>
<dbReference type="Gene3D" id="3.40.50.970">
    <property type="match status" value="1"/>
</dbReference>
<evidence type="ECO:0000256" key="2">
    <source>
        <dbReference type="ARBA" id="ARBA00007131"/>
    </source>
</evidence>
<evidence type="ECO:0000313" key="6">
    <source>
        <dbReference type="Proteomes" id="UP001602245"/>
    </source>
</evidence>
<sequence length="273" mass="29216">MTAGAVSTAGLARAIRAHVLRMTHTGRSSHVGSALSCADILAVLYGGVLEVDPGRPDRPDRDRFLMSKGHAGSALYAALAERGFFDPALLGQHYRNGSFLSGHVSHVGVPGVDLSTGSLGHGLSIGAGLAWRARQTGQAWRAYVLLGDGECDEGSVWEAAMFAAHHRLSALVAIVDYNKLQSLGSTEETIALEPFADKWRAFGWRVSEVDGHDHRQLSQTLAVPRGAPPDRPLCVLAHTVKGKGVSFMENQVLWHYRPPSDEELAGALAEVAR</sequence>
<comment type="caution">
    <text evidence="5">The sequence shown here is derived from an EMBL/GenBank/DDBJ whole genome shotgun (WGS) entry which is preliminary data.</text>
</comment>
<keyword evidence="3" id="KW-0786">Thiamine pyrophosphate</keyword>
<comment type="cofactor">
    <cofactor evidence="1">
        <name>thiamine diphosphate</name>
        <dbReference type="ChEBI" id="CHEBI:58937"/>
    </cofactor>
</comment>
<dbReference type="Pfam" id="PF00456">
    <property type="entry name" value="Transketolase_N"/>
    <property type="match status" value="1"/>
</dbReference>
<accession>A0ABW6WSW0</accession>
<organism evidence="5 6">
    <name type="scientific">Paractinoplanes globisporus</name>
    <dbReference type="NCBI Taxonomy" id="113565"/>
    <lineage>
        <taxon>Bacteria</taxon>
        <taxon>Bacillati</taxon>
        <taxon>Actinomycetota</taxon>
        <taxon>Actinomycetes</taxon>
        <taxon>Micromonosporales</taxon>
        <taxon>Micromonosporaceae</taxon>
        <taxon>Paractinoplanes</taxon>
    </lineage>
</organism>
<evidence type="ECO:0000259" key="4">
    <source>
        <dbReference type="Pfam" id="PF00456"/>
    </source>
</evidence>
<proteinExistence type="inferred from homology"/>
<keyword evidence="6" id="KW-1185">Reference proteome</keyword>
<dbReference type="PANTHER" id="PTHR47514:SF1">
    <property type="entry name" value="TRANSKETOLASE N-TERMINAL SECTION-RELATED"/>
    <property type="match status" value="1"/>
</dbReference>
<comment type="similarity">
    <text evidence="2">Belongs to the transketolase family.</text>
</comment>
<evidence type="ECO:0000256" key="1">
    <source>
        <dbReference type="ARBA" id="ARBA00001964"/>
    </source>
</evidence>
<name>A0ABW6WSW0_9ACTN</name>
<dbReference type="SUPFAM" id="SSF52518">
    <property type="entry name" value="Thiamin diphosphate-binding fold (THDP-binding)"/>
    <property type="match status" value="1"/>
</dbReference>
<evidence type="ECO:0000313" key="5">
    <source>
        <dbReference type="EMBL" id="MFF5296398.1"/>
    </source>
</evidence>
<dbReference type="InterPro" id="IPR029061">
    <property type="entry name" value="THDP-binding"/>
</dbReference>
<dbReference type="EMBL" id="JBIAZU010000008">
    <property type="protein sequence ID" value="MFF5296398.1"/>
    <property type="molecule type" value="Genomic_DNA"/>
</dbReference>
<reference evidence="5 6" key="1">
    <citation type="submission" date="2024-10" db="EMBL/GenBank/DDBJ databases">
        <title>The Natural Products Discovery Center: Release of the First 8490 Sequenced Strains for Exploring Actinobacteria Biosynthetic Diversity.</title>
        <authorList>
            <person name="Kalkreuter E."/>
            <person name="Kautsar S.A."/>
            <person name="Yang D."/>
            <person name="Bader C.D."/>
            <person name="Teijaro C.N."/>
            <person name="Fluegel L."/>
            <person name="Davis C.M."/>
            <person name="Simpson J.R."/>
            <person name="Lauterbach L."/>
            <person name="Steele A.D."/>
            <person name="Gui C."/>
            <person name="Meng S."/>
            <person name="Li G."/>
            <person name="Viehrig K."/>
            <person name="Ye F."/>
            <person name="Su P."/>
            <person name="Kiefer A.F."/>
            <person name="Nichols A."/>
            <person name="Cepeda A.J."/>
            <person name="Yan W."/>
            <person name="Fan B."/>
            <person name="Jiang Y."/>
            <person name="Adhikari A."/>
            <person name="Zheng C.-J."/>
            <person name="Schuster L."/>
            <person name="Cowan T.M."/>
            <person name="Smanski M.J."/>
            <person name="Chevrette M.G."/>
            <person name="De Carvalho L.P.S."/>
            <person name="Shen B."/>
        </authorList>
    </citation>
    <scope>NUCLEOTIDE SEQUENCE [LARGE SCALE GENOMIC DNA]</scope>
    <source>
        <strain evidence="5 6">NPDC000087</strain>
    </source>
</reference>
<dbReference type="PANTHER" id="PTHR47514">
    <property type="entry name" value="TRANSKETOLASE N-TERMINAL SECTION-RELATED"/>
    <property type="match status" value="1"/>
</dbReference>
<dbReference type="RefSeq" id="WP_020517168.1">
    <property type="nucleotide sequence ID" value="NZ_JBIAZU010000008.1"/>
</dbReference>
<protein>
    <submittedName>
        <fullName evidence="5">Transketolase</fullName>
    </submittedName>
</protein>
<gene>
    <name evidence="5" type="ORF">ACFY35_43765</name>
</gene>